<keyword evidence="2 7" id="KW-0813">Transport</keyword>
<dbReference type="InterPro" id="IPR035906">
    <property type="entry name" value="MetI-like_sf"/>
</dbReference>
<dbReference type="PANTHER" id="PTHR43744:SF9">
    <property type="entry name" value="POLYGALACTURONAN_RHAMNOGALACTURONAN TRANSPORT SYSTEM PERMEASE PROTEIN YTCP"/>
    <property type="match status" value="1"/>
</dbReference>
<dbReference type="GO" id="GO:0005886">
    <property type="term" value="C:plasma membrane"/>
    <property type="evidence" value="ECO:0007669"/>
    <property type="project" value="UniProtKB-SubCell"/>
</dbReference>
<dbReference type="PROSITE" id="PS50928">
    <property type="entry name" value="ABC_TM1"/>
    <property type="match status" value="1"/>
</dbReference>
<evidence type="ECO:0000256" key="6">
    <source>
        <dbReference type="ARBA" id="ARBA00023136"/>
    </source>
</evidence>
<evidence type="ECO:0000259" key="8">
    <source>
        <dbReference type="PROSITE" id="PS50928"/>
    </source>
</evidence>
<evidence type="ECO:0000256" key="7">
    <source>
        <dbReference type="RuleBase" id="RU363032"/>
    </source>
</evidence>
<evidence type="ECO:0000313" key="10">
    <source>
        <dbReference type="Proteomes" id="UP000295217"/>
    </source>
</evidence>
<dbReference type="AlphaFoldDB" id="A0A4R5AJH9"/>
<feature type="transmembrane region" description="Helical" evidence="7">
    <location>
        <begin position="12"/>
        <end position="37"/>
    </location>
</feature>
<keyword evidence="4 7" id="KW-0812">Transmembrane</keyword>
<name>A0A4R5AJH9_9ACTN</name>
<evidence type="ECO:0000256" key="5">
    <source>
        <dbReference type="ARBA" id="ARBA00022989"/>
    </source>
</evidence>
<dbReference type="Proteomes" id="UP000295217">
    <property type="component" value="Unassembled WGS sequence"/>
</dbReference>
<evidence type="ECO:0000313" key="9">
    <source>
        <dbReference type="EMBL" id="TDD72968.1"/>
    </source>
</evidence>
<keyword evidence="10" id="KW-1185">Reference proteome</keyword>
<evidence type="ECO:0000256" key="2">
    <source>
        <dbReference type="ARBA" id="ARBA00022448"/>
    </source>
</evidence>
<comment type="similarity">
    <text evidence="7">Belongs to the binding-protein-dependent transport system permease family.</text>
</comment>
<accession>A0A4R5AJH9</accession>
<feature type="transmembrane region" description="Helical" evidence="7">
    <location>
        <begin position="140"/>
        <end position="161"/>
    </location>
</feature>
<protein>
    <submittedName>
        <fullName evidence="9">Carbohydrate ABC transporter permease</fullName>
    </submittedName>
</protein>
<dbReference type="Pfam" id="PF00528">
    <property type="entry name" value="BPD_transp_1"/>
    <property type="match status" value="1"/>
</dbReference>
<feature type="transmembrane region" description="Helical" evidence="7">
    <location>
        <begin position="73"/>
        <end position="97"/>
    </location>
</feature>
<comment type="subcellular location">
    <subcellularLocation>
        <location evidence="1 7">Cell membrane</location>
        <topology evidence="1 7">Multi-pass membrane protein</topology>
    </subcellularLocation>
</comment>
<dbReference type="OrthoDB" id="2063054at2"/>
<reference evidence="9 10" key="1">
    <citation type="submission" date="2019-02" db="EMBL/GenBank/DDBJ databases">
        <title>Draft genome sequences of novel Actinobacteria.</title>
        <authorList>
            <person name="Sahin N."/>
            <person name="Ay H."/>
            <person name="Saygin H."/>
        </authorList>
    </citation>
    <scope>NUCLEOTIDE SEQUENCE [LARGE SCALE GENOMIC DNA]</scope>
    <source>
        <strain evidence="9 10">8K307</strain>
    </source>
</reference>
<dbReference type="InterPro" id="IPR000515">
    <property type="entry name" value="MetI-like"/>
</dbReference>
<dbReference type="PANTHER" id="PTHR43744">
    <property type="entry name" value="ABC TRANSPORTER PERMEASE PROTEIN MG189-RELATED-RELATED"/>
    <property type="match status" value="1"/>
</dbReference>
<dbReference type="RefSeq" id="WP_132101043.1">
    <property type="nucleotide sequence ID" value="NZ_SMLB01000001.1"/>
</dbReference>
<evidence type="ECO:0000256" key="3">
    <source>
        <dbReference type="ARBA" id="ARBA00022475"/>
    </source>
</evidence>
<organism evidence="9 10">
    <name type="scientific">Jiangella aurantiaca</name>
    <dbReference type="NCBI Taxonomy" id="2530373"/>
    <lineage>
        <taxon>Bacteria</taxon>
        <taxon>Bacillati</taxon>
        <taxon>Actinomycetota</taxon>
        <taxon>Actinomycetes</taxon>
        <taxon>Jiangellales</taxon>
        <taxon>Jiangellaceae</taxon>
        <taxon>Jiangella</taxon>
    </lineage>
</organism>
<evidence type="ECO:0000256" key="4">
    <source>
        <dbReference type="ARBA" id="ARBA00022692"/>
    </source>
</evidence>
<sequence length="285" mass="31530">MVTGREDRIVNTIVNTLLVLVAVMAVFPLLFVVSASLTPYSEVLRNGGYVVIPSEFTLDAYRQLLDRPEIPRAFGVTVFITVVGTAVNMVLTTLLAYPLSRKDLPGRSVVLFALLFTMMFGAGLIPTYLIVKSTGLLDTIWAMIIPNAIWVFNVLIMKTFFENLPIELIESARIDGAGEFRILLRIVLPLSVPVMLTLGLFYAVGHWNEFFNAIIYIRDQDLMPLQVVVRNLLAQSQSMENVEAAVPTVTVQMAAVVVAAIPMIAIYPFIQRHFQKGVLLGSVKG</sequence>
<feature type="transmembrane region" description="Helical" evidence="7">
    <location>
        <begin position="249"/>
        <end position="270"/>
    </location>
</feature>
<dbReference type="Gene3D" id="1.10.3720.10">
    <property type="entry name" value="MetI-like"/>
    <property type="match status" value="1"/>
</dbReference>
<dbReference type="SUPFAM" id="SSF161098">
    <property type="entry name" value="MetI-like"/>
    <property type="match status" value="1"/>
</dbReference>
<keyword evidence="5 7" id="KW-1133">Transmembrane helix</keyword>
<comment type="caution">
    <text evidence="9">The sequence shown here is derived from an EMBL/GenBank/DDBJ whole genome shotgun (WGS) entry which is preliminary data.</text>
</comment>
<dbReference type="CDD" id="cd06261">
    <property type="entry name" value="TM_PBP2"/>
    <property type="match status" value="1"/>
</dbReference>
<feature type="transmembrane region" description="Helical" evidence="7">
    <location>
        <begin position="109"/>
        <end position="128"/>
    </location>
</feature>
<gene>
    <name evidence="9" type="ORF">E1262_00270</name>
</gene>
<keyword evidence="3" id="KW-1003">Cell membrane</keyword>
<dbReference type="GO" id="GO:0055085">
    <property type="term" value="P:transmembrane transport"/>
    <property type="evidence" value="ECO:0007669"/>
    <property type="project" value="InterPro"/>
</dbReference>
<proteinExistence type="inferred from homology"/>
<keyword evidence="6 7" id="KW-0472">Membrane</keyword>
<evidence type="ECO:0000256" key="1">
    <source>
        <dbReference type="ARBA" id="ARBA00004651"/>
    </source>
</evidence>
<feature type="domain" description="ABC transmembrane type-1" evidence="8">
    <location>
        <begin position="74"/>
        <end position="270"/>
    </location>
</feature>
<feature type="transmembrane region" description="Helical" evidence="7">
    <location>
        <begin position="182"/>
        <end position="204"/>
    </location>
</feature>
<dbReference type="EMBL" id="SMLB01000001">
    <property type="protein sequence ID" value="TDD72968.1"/>
    <property type="molecule type" value="Genomic_DNA"/>
</dbReference>